<accession>A0AAV0X6B9</accession>
<gene>
    <name evidence="11" type="ORF">MEUPH1_LOCUS18175</name>
</gene>
<keyword evidence="5" id="KW-0325">Glycoprotein</keyword>
<feature type="binding site" evidence="8">
    <location>
        <position position="252"/>
    </location>
    <ligand>
        <name>Mn(2+)</name>
        <dbReference type="ChEBI" id="CHEBI:29035"/>
    </ligand>
</feature>
<evidence type="ECO:0000313" key="11">
    <source>
        <dbReference type="EMBL" id="CAI6363192.1"/>
    </source>
</evidence>
<protein>
    <recommendedName>
        <fullName evidence="10">FAM20 C-terminal domain-containing protein</fullName>
    </recommendedName>
</protein>
<feature type="compositionally biased region" description="Pro residues" evidence="9">
    <location>
        <begin position="77"/>
        <end position="87"/>
    </location>
</feature>
<evidence type="ECO:0000256" key="4">
    <source>
        <dbReference type="ARBA" id="ARBA00023157"/>
    </source>
</evidence>
<dbReference type="InterPro" id="IPR009581">
    <property type="entry name" value="FAM20_C"/>
</dbReference>
<keyword evidence="8" id="KW-0464">Manganese</keyword>
<dbReference type="GO" id="GO:0046872">
    <property type="term" value="F:metal ion binding"/>
    <property type="evidence" value="ECO:0007669"/>
    <property type="project" value="UniProtKB-KW"/>
</dbReference>
<keyword evidence="12" id="KW-1185">Reference proteome</keyword>
<dbReference type="AlphaFoldDB" id="A0AAV0X6B9"/>
<dbReference type="GO" id="GO:0005794">
    <property type="term" value="C:Golgi apparatus"/>
    <property type="evidence" value="ECO:0007669"/>
    <property type="project" value="UniProtKB-SubCell"/>
</dbReference>
<dbReference type="PANTHER" id="PTHR12450:SF22">
    <property type="entry name" value="EXTRACELLULAR SERINE_THREONINE PROTEIN CG31145"/>
    <property type="match status" value="1"/>
</dbReference>
<dbReference type="Pfam" id="PF06702">
    <property type="entry name" value="Fam20C"/>
    <property type="match status" value="1"/>
</dbReference>
<proteinExistence type="inferred from homology"/>
<dbReference type="CDD" id="cd10314">
    <property type="entry name" value="FAM20_C"/>
    <property type="match status" value="1"/>
</dbReference>
<keyword evidence="7" id="KW-0547">Nucleotide-binding</keyword>
<sequence>MKLRDRVVVGFCLSLVLVTVLFVVDLQNENARRQAVADGDAPSHFHGRSDRSKDAIDAQSAWNAAASFVMSTLMPPSQQPPTRPGAPQPYSQAANGRPPKPAVPDLYAGDRFADLTERLSRSSETWRHRGNVPDWTIVRDVIVDDTDDDGTTSNEYVVEYLEDGLRPNTTALTIFHSRISKREMYPKNDTYVPLILKNMSSARILSVAQKEGGTQLKLVIEYSNGDKALMKPMRFTREQQTLPNHFYFTDYERHNAEIAAFHLDRILGFRRAMPVSGRLVNITSELMAQVTASDLLKTFFVSPDKNVCFHGQCSYYCDTSHAICGNPDMLEGSFAAYLPTQDVLERKTWRHPWRRSYHKRRKAKWETDPNYCELIRNLPPYNSGRRMLDIMDLSVFDFLMGNMDRHHYETFTLFGNDSFPIHLDHGRAFGKAFHDEMSILAPIIQCCHIRRSTLETLLRFHNVKKLSEHMRESMNDDQLSPVLWEPHLTAIDRRVGLVLQKVRECLSVSTMSGEDAADESHAQPSTNATFDIDMGDLGQGAKYTARSREQT</sequence>
<feature type="active site" evidence="6">
    <location>
        <position position="404"/>
    </location>
</feature>
<feature type="binding site" evidence="7">
    <location>
        <position position="409"/>
    </location>
    <ligand>
        <name>ATP</name>
        <dbReference type="ChEBI" id="CHEBI:30616"/>
    </ligand>
</feature>
<comment type="subcellular location">
    <subcellularLocation>
        <location evidence="1">Golgi apparatus</location>
    </subcellularLocation>
</comment>
<feature type="region of interest" description="Disordered" evidence="9">
    <location>
        <begin position="35"/>
        <end position="54"/>
    </location>
</feature>
<feature type="region of interest" description="Disordered" evidence="9">
    <location>
        <begin position="513"/>
        <end position="536"/>
    </location>
</feature>
<keyword evidence="4" id="KW-1015">Disulfide bond</keyword>
<dbReference type="GO" id="GO:0005524">
    <property type="term" value="F:ATP binding"/>
    <property type="evidence" value="ECO:0007669"/>
    <property type="project" value="UniProtKB-KW"/>
</dbReference>
<evidence type="ECO:0000259" key="10">
    <source>
        <dbReference type="Pfam" id="PF06702"/>
    </source>
</evidence>
<evidence type="ECO:0000256" key="2">
    <source>
        <dbReference type="ARBA" id="ARBA00006557"/>
    </source>
</evidence>
<keyword evidence="3" id="KW-0333">Golgi apparatus</keyword>
<evidence type="ECO:0000256" key="5">
    <source>
        <dbReference type="ARBA" id="ARBA00023180"/>
    </source>
</evidence>
<evidence type="ECO:0000256" key="9">
    <source>
        <dbReference type="SAM" id="MobiDB-lite"/>
    </source>
</evidence>
<feature type="binding site" evidence="8">
    <location>
        <position position="424"/>
    </location>
    <ligand>
        <name>Mn(2+)</name>
        <dbReference type="ChEBI" id="CHEBI:29035"/>
    </ligand>
</feature>
<evidence type="ECO:0000256" key="1">
    <source>
        <dbReference type="ARBA" id="ARBA00004555"/>
    </source>
</evidence>
<evidence type="ECO:0000313" key="12">
    <source>
        <dbReference type="Proteomes" id="UP001160148"/>
    </source>
</evidence>
<organism evidence="11 12">
    <name type="scientific">Macrosiphum euphorbiae</name>
    <name type="common">potato aphid</name>
    <dbReference type="NCBI Taxonomy" id="13131"/>
    <lineage>
        <taxon>Eukaryota</taxon>
        <taxon>Metazoa</taxon>
        <taxon>Ecdysozoa</taxon>
        <taxon>Arthropoda</taxon>
        <taxon>Hexapoda</taxon>
        <taxon>Insecta</taxon>
        <taxon>Pterygota</taxon>
        <taxon>Neoptera</taxon>
        <taxon>Paraneoptera</taxon>
        <taxon>Hemiptera</taxon>
        <taxon>Sternorrhyncha</taxon>
        <taxon>Aphidomorpha</taxon>
        <taxon>Aphidoidea</taxon>
        <taxon>Aphididae</taxon>
        <taxon>Macrosiphini</taxon>
        <taxon>Macrosiphum</taxon>
    </lineage>
</organism>
<feature type="compositionally biased region" description="Basic and acidic residues" evidence="9">
    <location>
        <begin position="41"/>
        <end position="54"/>
    </location>
</feature>
<feature type="binding site" evidence="7">
    <location>
        <position position="252"/>
    </location>
    <ligand>
        <name>ATP</name>
        <dbReference type="ChEBI" id="CHEBI:30616"/>
    </ligand>
</feature>
<feature type="binding site" evidence="7">
    <location>
        <begin position="335"/>
        <end position="338"/>
    </location>
    <ligand>
        <name>ATP</name>
        <dbReference type="ChEBI" id="CHEBI:30616"/>
    </ligand>
</feature>
<evidence type="ECO:0000256" key="6">
    <source>
        <dbReference type="PIRSR" id="PIRSR624869-1"/>
    </source>
</evidence>
<reference evidence="11 12" key="1">
    <citation type="submission" date="2023-01" db="EMBL/GenBank/DDBJ databases">
        <authorList>
            <person name="Whitehead M."/>
        </authorList>
    </citation>
    <scope>NUCLEOTIDE SEQUENCE [LARGE SCALE GENOMIC DNA]</scope>
</reference>
<name>A0AAV0X6B9_9HEMI</name>
<feature type="region of interest" description="Disordered" evidence="9">
    <location>
        <begin position="73"/>
        <end position="104"/>
    </location>
</feature>
<dbReference type="GO" id="GO:0004674">
    <property type="term" value="F:protein serine/threonine kinase activity"/>
    <property type="evidence" value="ECO:0007669"/>
    <property type="project" value="TreeGrafter"/>
</dbReference>
<dbReference type="InterPro" id="IPR024869">
    <property type="entry name" value="FAM20"/>
</dbReference>
<comment type="caution">
    <text evidence="11">The sequence shown here is derived from an EMBL/GenBank/DDBJ whole genome shotgun (WGS) entry which is preliminary data.</text>
</comment>
<feature type="binding site" evidence="7">
    <location>
        <position position="215"/>
    </location>
    <ligand>
        <name>ATP</name>
        <dbReference type="ChEBI" id="CHEBI:30616"/>
    </ligand>
</feature>
<dbReference type="Proteomes" id="UP001160148">
    <property type="component" value="Unassembled WGS sequence"/>
</dbReference>
<dbReference type="PANTHER" id="PTHR12450">
    <property type="entry name" value="DENTIN MATRIX PROTEIN 4 PROTEIN FAM20"/>
    <property type="match status" value="1"/>
</dbReference>
<feature type="binding site" evidence="7">
    <location>
        <position position="424"/>
    </location>
    <ligand>
        <name>ATP</name>
        <dbReference type="ChEBI" id="CHEBI:30616"/>
    </ligand>
</feature>
<keyword evidence="8" id="KW-0479">Metal-binding</keyword>
<feature type="binding site" evidence="7">
    <location>
        <position position="231"/>
    </location>
    <ligand>
        <name>ATP</name>
        <dbReference type="ChEBI" id="CHEBI:30616"/>
    </ligand>
</feature>
<evidence type="ECO:0000256" key="3">
    <source>
        <dbReference type="ARBA" id="ARBA00023034"/>
    </source>
</evidence>
<evidence type="ECO:0000256" key="7">
    <source>
        <dbReference type="PIRSR" id="PIRSR624869-2"/>
    </source>
</evidence>
<evidence type="ECO:0000256" key="8">
    <source>
        <dbReference type="PIRSR" id="PIRSR624869-3"/>
    </source>
</evidence>
<comment type="cofactor">
    <cofactor evidence="8">
        <name>Mn(2+)</name>
        <dbReference type="ChEBI" id="CHEBI:29035"/>
    </cofactor>
</comment>
<keyword evidence="7" id="KW-0067">ATP-binding</keyword>
<dbReference type="EMBL" id="CARXXK010000003">
    <property type="protein sequence ID" value="CAI6363192.1"/>
    <property type="molecule type" value="Genomic_DNA"/>
</dbReference>
<comment type="similarity">
    <text evidence="2">Belongs to the FAM20 family.</text>
</comment>
<feature type="domain" description="FAM20 C-terminal" evidence="10">
    <location>
        <begin position="299"/>
        <end position="509"/>
    </location>
</feature>